<dbReference type="SUPFAM" id="SSF51905">
    <property type="entry name" value="FAD/NAD(P)-binding domain"/>
    <property type="match status" value="1"/>
</dbReference>
<comment type="caution">
    <text evidence="9">The sequence shown here is derived from an EMBL/GenBank/DDBJ whole genome shotgun (WGS) entry which is preliminary data.</text>
</comment>
<organism evidence="9 10">
    <name type="scientific">Ganoderma sinense ZZ0214-1</name>
    <dbReference type="NCBI Taxonomy" id="1077348"/>
    <lineage>
        <taxon>Eukaryota</taxon>
        <taxon>Fungi</taxon>
        <taxon>Dikarya</taxon>
        <taxon>Basidiomycota</taxon>
        <taxon>Agaricomycotina</taxon>
        <taxon>Agaricomycetes</taxon>
        <taxon>Polyporales</taxon>
        <taxon>Polyporaceae</taxon>
        <taxon>Ganoderma</taxon>
    </lineage>
</organism>
<keyword evidence="7" id="KW-0325">Glycoprotein</keyword>
<dbReference type="PANTHER" id="PTHR15944:SF0">
    <property type="entry name" value="PRENYLCYSTEINE LYASE DOMAIN-CONTAINING PROTEIN"/>
    <property type="match status" value="1"/>
</dbReference>
<feature type="domain" description="Prenylcysteine lyase" evidence="8">
    <location>
        <begin position="166"/>
        <end position="515"/>
    </location>
</feature>
<keyword evidence="5" id="KW-0274">FAD</keyword>
<protein>
    <recommendedName>
        <fullName evidence="8">Prenylcysteine lyase domain-containing protein</fullName>
    </recommendedName>
</protein>
<evidence type="ECO:0000313" key="9">
    <source>
        <dbReference type="EMBL" id="PIL27130.1"/>
    </source>
</evidence>
<dbReference type="Pfam" id="PF13450">
    <property type="entry name" value="NAD_binding_8"/>
    <property type="match status" value="1"/>
</dbReference>
<dbReference type="GO" id="GO:0030328">
    <property type="term" value="P:prenylcysteine catabolic process"/>
    <property type="evidence" value="ECO:0007669"/>
    <property type="project" value="InterPro"/>
</dbReference>
<evidence type="ECO:0000313" key="10">
    <source>
        <dbReference type="Proteomes" id="UP000230002"/>
    </source>
</evidence>
<dbReference type="PIRSF" id="PIRSF036292">
    <property type="entry name" value="Prenylcysteine_oxidase"/>
    <property type="match status" value="1"/>
</dbReference>
<gene>
    <name evidence="9" type="ORF">GSI_10271</name>
</gene>
<dbReference type="Proteomes" id="UP000230002">
    <property type="component" value="Unassembled WGS sequence"/>
</dbReference>
<keyword evidence="3" id="KW-0285">Flavoprotein</keyword>
<dbReference type="InterPro" id="IPR017046">
    <property type="entry name" value="Prenylcysteine_Oxase1"/>
</dbReference>
<evidence type="ECO:0000256" key="6">
    <source>
        <dbReference type="ARBA" id="ARBA00023002"/>
    </source>
</evidence>
<dbReference type="GO" id="GO:0001735">
    <property type="term" value="F:prenylcysteine oxidase activity"/>
    <property type="evidence" value="ECO:0007669"/>
    <property type="project" value="InterPro"/>
</dbReference>
<dbReference type="GO" id="GO:0030327">
    <property type="term" value="P:prenylated protein catabolic process"/>
    <property type="evidence" value="ECO:0007669"/>
    <property type="project" value="TreeGrafter"/>
</dbReference>
<evidence type="ECO:0000256" key="1">
    <source>
        <dbReference type="ARBA" id="ARBA00001974"/>
    </source>
</evidence>
<comment type="similarity">
    <text evidence="2">Belongs to the prenylcysteine oxidase family.</text>
</comment>
<keyword evidence="4" id="KW-0732">Signal</keyword>
<evidence type="ECO:0000256" key="2">
    <source>
        <dbReference type="ARBA" id="ARBA00009967"/>
    </source>
</evidence>
<dbReference type="PANTHER" id="PTHR15944">
    <property type="entry name" value="FARNESYLCYSTEINE LYASE"/>
    <property type="match status" value="1"/>
</dbReference>
<dbReference type="Gene3D" id="3.50.50.60">
    <property type="entry name" value="FAD/NAD(P)-binding domain"/>
    <property type="match status" value="1"/>
</dbReference>
<dbReference type="OrthoDB" id="437369at2759"/>
<evidence type="ECO:0000256" key="5">
    <source>
        <dbReference type="ARBA" id="ARBA00022827"/>
    </source>
</evidence>
<evidence type="ECO:0000259" key="8">
    <source>
        <dbReference type="Pfam" id="PF07156"/>
    </source>
</evidence>
<keyword evidence="6" id="KW-0560">Oxidoreductase</keyword>
<sequence>MKSPVVFLVTTAAFFPAYAFQLPFKLPFFSSASSQVPLITNDTPEPQTIPNRIAIIGAGAAGSSAAFWIAKAKERYGLDVDVDVYDKNAYIGGRSTTVYPYDDPSLEPHELGASIFVKVNKNMWRAVDEFGLERVKFDGDDDEGVMGIWDGHEFVLTTGGSGFYSDWLDKIKILWRYGFKAPTKTQALVKSMVDRFLTLYEPSPPRWSNITSVVSDLEWTGHTAQTMAEYLDLQGVDKRFSRELVEAATRVNYGQDVDKIHALEGMCSLAANGAASVKGGNWQVFEQFIAKSGAQVFLNTTVKSITKLSPSVPFIVQTATSNNARLYRSVILAAPYHQTGIKIIGEPSSLATVPPQPYVRLHVTLLSTSAPTPNATYFNLQAGSKAPGTLLTTHDGVRQRGHAEPEFNSLTYHGHVLTKEGEKRLTAAGEEEWVVKIFSKARLTDEWLSGMFEGKVGWVLRKEWDAYPVLPPTMEFPPVKLMDGLYYVNAFEPLISTMETETIASRNVVELLMQEQFDAGLCKTSLAETGEPETERRKDDFVYGWDC</sequence>
<evidence type="ECO:0000256" key="7">
    <source>
        <dbReference type="ARBA" id="ARBA00023180"/>
    </source>
</evidence>
<dbReference type="STRING" id="1077348.A0A2G8S033"/>
<keyword evidence="10" id="KW-1185">Reference proteome</keyword>
<reference evidence="9 10" key="1">
    <citation type="journal article" date="2015" name="Sci. Rep.">
        <title>Chromosome-level genome map provides insights into diverse defense mechanisms in the medicinal fungus Ganoderma sinense.</title>
        <authorList>
            <person name="Zhu Y."/>
            <person name="Xu J."/>
            <person name="Sun C."/>
            <person name="Zhou S."/>
            <person name="Xu H."/>
            <person name="Nelson D.R."/>
            <person name="Qian J."/>
            <person name="Song J."/>
            <person name="Luo H."/>
            <person name="Xiang L."/>
            <person name="Li Y."/>
            <person name="Xu Z."/>
            <person name="Ji A."/>
            <person name="Wang L."/>
            <person name="Lu S."/>
            <person name="Hayward A."/>
            <person name="Sun W."/>
            <person name="Li X."/>
            <person name="Schwartz D.C."/>
            <person name="Wang Y."/>
            <person name="Chen S."/>
        </authorList>
    </citation>
    <scope>NUCLEOTIDE SEQUENCE [LARGE SCALE GENOMIC DNA]</scope>
    <source>
        <strain evidence="9 10">ZZ0214-1</strain>
    </source>
</reference>
<dbReference type="InterPro" id="IPR010795">
    <property type="entry name" value="Prenylcys_lyase"/>
</dbReference>
<evidence type="ECO:0000256" key="4">
    <source>
        <dbReference type="ARBA" id="ARBA00022729"/>
    </source>
</evidence>
<dbReference type="EMBL" id="AYKW01000034">
    <property type="protein sequence ID" value="PIL27130.1"/>
    <property type="molecule type" value="Genomic_DNA"/>
</dbReference>
<comment type="cofactor">
    <cofactor evidence="1">
        <name>FAD</name>
        <dbReference type="ChEBI" id="CHEBI:57692"/>
    </cofactor>
</comment>
<accession>A0A2G8S033</accession>
<dbReference type="AlphaFoldDB" id="A0A2G8S033"/>
<proteinExistence type="inferred from homology"/>
<dbReference type="InterPro" id="IPR036188">
    <property type="entry name" value="FAD/NAD-bd_sf"/>
</dbReference>
<dbReference type="Pfam" id="PF07156">
    <property type="entry name" value="Prenylcys_lyase"/>
    <property type="match status" value="1"/>
</dbReference>
<name>A0A2G8S033_9APHY</name>
<evidence type="ECO:0000256" key="3">
    <source>
        <dbReference type="ARBA" id="ARBA00022630"/>
    </source>
</evidence>